<gene>
    <name evidence="2" type="ORF">BJ984_002365</name>
</gene>
<dbReference type="NCBIfam" id="NF038065">
    <property type="entry name" value="Pr6Pr"/>
    <property type="match status" value="1"/>
</dbReference>
<evidence type="ECO:0000313" key="3">
    <source>
        <dbReference type="Proteomes" id="UP000549913"/>
    </source>
</evidence>
<sequence>MRRAAALVRLAVAVVAVVALVFDVEYTLGFSTFSTVNYFLYFTFQSNAVNVLVLAASGVAMLRPGRARRRGGVSAWAGSIRGIVTTYVIVSGIVFGTIVTQASSHQYRIEVPLSSQVLHFWIPAYLVLDWIVGIGRPRLLWRTVPISLGFPIVWGVFTLIRGSIVGWYPYFFLDPSQVSPPEFVFYAGIALALFAGITALLAWLSRLPSAPEWRSRWLRRRGR</sequence>
<evidence type="ECO:0000313" key="2">
    <source>
        <dbReference type="EMBL" id="NYD71207.1"/>
    </source>
</evidence>
<feature type="transmembrane region" description="Helical" evidence="1">
    <location>
        <begin position="74"/>
        <end position="98"/>
    </location>
</feature>
<evidence type="ECO:0008006" key="4">
    <source>
        <dbReference type="Google" id="ProtNLM"/>
    </source>
</evidence>
<keyword evidence="3" id="KW-1185">Reference proteome</keyword>
<accession>A0A852SQT0</accession>
<feature type="transmembrane region" description="Helical" evidence="1">
    <location>
        <begin position="183"/>
        <end position="204"/>
    </location>
</feature>
<proteinExistence type="predicted"/>
<dbReference type="RefSeq" id="WP_179548212.1">
    <property type="nucleotide sequence ID" value="NZ_BSEW01000002.1"/>
</dbReference>
<protein>
    <recommendedName>
        <fullName evidence="4">Pr6Pr family membrane protein</fullName>
    </recommendedName>
</protein>
<reference evidence="2 3" key="1">
    <citation type="submission" date="2020-07" db="EMBL/GenBank/DDBJ databases">
        <title>Sequencing the genomes of 1000 actinobacteria strains.</title>
        <authorList>
            <person name="Klenk H.-P."/>
        </authorList>
    </citation>
    <scope>NUCLEOTIDE SEQUENCE [LARGE SCALE GENOMIC DNA]</scope>
    <source>
        <strain evidence="2 3">DSM 26474</strain>
    </source>
</reference>
<name>A0A852SQT0_9MICO</name>
<dbReference type="Proteomes" id="UP000549913">
    <property type="component" value="Unassembled WGS sequence"/>
</dbReference>
<feature type="transmembrane region" description="Helical" evidence="1">
    <location>
        <begin position="148"/>
        <end position="171"/>
    </location>
</feature>
<dbReference type="InterPro" id="IPR049713">
    <property type="entry name" value="Pr6Pr-like"/>
</dbReference>
<keyword evidence="1" id="KW-1133">Transmembrane helix</keyword>
<comment type="caution">
    <text evidence="2">The sequence shown here is derived from an EMBL/GenBank/DDBJ whole genome shotgun (WGS) entry which is preliminary data.</text>
</comment>
<dbReference type="AlphaFoldDB" id="A0A852SQT0"/>
<evidence type="ECO:0000256" key="1">
    <source>
        <dbReference type="SAM" id="Phobius"/>
    </source>
</evidence>
<dbReference type="EMBL" id="JACCBM010000001">
    <property type="protein sequence ID" value="NYD71207.1"/>
    <property type="molecule type" value="Genomic_DNA"/>
</dbReference>
<keyword evidence="1" id="KW-0472">Membrane</keyword>
<organism evidence="2 3">
    <name type="scientific">Herbiconiux flava</name>
    <dbReference type="NCBI Taxonomy" id="881268"/>
    <lineage>
        <taxon>Bacteria</taxon>
        <taxon>Bacillati</taxon>
        <taxon>Actinomycetota</taxon>
        <taxon>Actinomycetes</taxon>
        <taxon>Micrococcales</taxon>
        <taxon>Microbacteriaceae</taxon>
        <taxon>Herbiconiux</taxon>
    </lineage>
</organism>
<feature type="transmembrane region" description="Helical" evidence="1">
    <location>
        <begin position="118"/>
        <end position="136"/>
    </location>
</feature>
<keyword evidence="1" id="KW-0812">Transmembrane</keyword>
<feature type="transmembrane region" description="Helical" evidence="1">
    <location>
        <begin position="38"/>
        <end position="62"/>
    </location>
</feature>